<dbReference type="RefSeq" id="WP_109339701.1">
    <property type="nucleotide sequence ID" value="NZ_CP029347.1"/>
</dbReference>
<gene>
    <name evidence="1" type="ORF">HMF8227_01624</name>
</gene>
<dbReference type="InterPro" id="IPR032251">
    <property type="entry name" value="DUF4826"/>
</dbReference>
<organism evidence="1 2">
    <name type="scientific">Saliniradius amylolyticus</name>
    <dbReference type="NCBI Taxonomy" id="2183582"/>
    <lineage>
        <taxon>Bacteria</taxon>
        <taxon>Pseudomonadati</taxon>
        <taxon>Pseudomonadota</taxon>
        <taxon>Gammaproteobacteria</taxon>
        <taxon>Alteromonadales</taxon>
        <taxon>Alteromonadaceae</taxon>
        <taxon>Saliniradius</taxon>
    </lineage>
</organism>
<evidence type="ECO:0008006" key="3">
    <source>
        <dbReference type="Google" id="ProtNLM"/>
    </source>
</evidence>
<accession>A0A2S2E383</accession>
<protein>
    <recommendedName>
        <fullName evidence="3">DUF4826 domain-containing protein</fullName>
    </recommendedName>
</protein>
<dbReference type="KEGG" id="salh:HMF8227_01624"/>
<dbReference type="Proteomes" id="UP000245728">
    <property type="component" value="Chromosome"/>
</dbReference>
<sequence>MTEQTQPKTQEEISQWVREQFQNANKFLAEQGILVDSVVAEESRYLPPLVAVWKLKDNKKQGYWVIGGDLPADVVTESAAEDARAAIKHFSLNWQMKASNLRGMESPTEEQERFAQILETKAENLYALASREEFWSNQ</sequence>
<dbReference type="EMBL" id="CP029347">
    <property type="protein sequence ID" value="AWL12098.1"/>
    <property type="molecule type" value="Genomic_DNA"/>
</dbReference>
<dbReference type="AlphaFoldDB" id="A0A2S2E383"/>
<evidence type="ECO:0000313" key="2">
    <source>
        <dbReference type="Proteomes" id="UP000245728"/>
    </source>
</evidence>
<keyword evidence="2" id="KW-1185">Reference proteome</keyword>
<name>A0A2S2E383_9ALTE</name>
<evidence type="ECO:0000313" key="1">
    <source>
        <dbReference type="EMBL" id="AWL12098.1"/>
    </source>
</evidence>
<dbReference type="Pfam" id="PF16108">
    <property type="entry name" value="DUF4826"/>
    <property type="match status" value="1"/>
</dbReference>
<reference evidence="1 2" key="1">
    <citation type="submission" date="2018-05" db="EMBL/GenBank/DDBJ databases">
        <title>Salinimonas sp. HMF8227 Genome sequencing and assembly.</title>
        <authorList>
            <person name="Kang H."/>
            <person name="Kang J."/>
            <person name="Cha I."/>
            <person name="Kim H."/>
            <person name="Joh K."/>
        </authorList>
    </citation>
    <scope>NUCLEOTIDE SEQUENCE [LARGE SCALE GENOMIC DNA]</scope>
    <source>
        <strain evidence="1 2">HMF8227</strain>
    </source>
</reference>
<proteinExistence type="predicted"/>
<dbReference type="OrthoDB" id="3078260at2"/>